<sequence length="58" mass="6820">MGSKGFIDFYIFKEKTNKELLLNSFIRNEVSVEFFPVRAIGDCYSYWIEKFSGKGKIQ</sequence>
<protein>
    <submittedName>
        <fullName evidence="1">Uncharacterized protein</fullName>
    </submittedName>
</protein>
<accession>A0AAV9Y3A0</accession>
<gene>
    <name evidence="1" type="ORF">RS030_132058</name>
</gene>
<keyword evidence="2" id="KW-1185">Reference proteome</keyword>
<dbReference type="Proteomes" id="UP001311799">
    <property type="component" value="Unassembled WGS sequence"/>
</dbReference>
<evidence type="ECO:0000313" key="1">
    <source>
        <dbReference type="EMBL" id="KAK6590787.1"/>
    </source>
</evidence>
<name>A0AAV9Y3A0_9CRYT</name>
<evidence type="ECO:0000313" key="2">
    <source>
        <dbReference type="Proteomes" id="UP001311799"/>
    </source>
</evidence>
<organism evidence="1 2">
    <name type="scientific">Cryptosporidium xiaoi</name>
    <dbReference type="NCBI Taxonomy" id="659607"/>
    <lineage>
        <taxon>Eukaryota</taxon>
        <taxon>Sar</taxon>
        <taxon>Alveolata</taxon>
        <taxon>Apicomplexa</taxon>
        <taxon>Conoidasida</taxon>
        <taxon>Coccidia</taxon>
        <taxon>Eucoccidiorida</taxon>
        <taxon>Eimeriorina</taxon>
        <taxon>Cryptosporidiidae</taxon>
        <taxon>Cryptosporidium</taxon>
    </lineage>
</organism>
<dbReference type="EMBL" id="JAWDEY010000004">
    <property type="protein sequence ID" value="KAK6590787.1"/>
    <property type="molecule type" value="Genomic_DNA"/>
</dbReference>
<reference evidence="1 2" key="1">
    <citation type="submission" date="2023-10" db="EMBL/GenBank/DDBJ databases">
        <title>Comparative genomics analysis reveals potential genetic determinants of host preference in Cryptosporidium xiaoi.</title>
        <authorList>
            <person name="Xiao L."/>
            <person name="Li J."/>
        </authorList>
    </citation>
    <scope>NUCLEOTIDE SEQUENCE [LARGE SCALE GENOMIC DNA]</scope>
    <source>
        <strain evidence="1 2">52996</strain>
    </source>
</reference>
<comment type="caution">
    <text evidence="1">The sequence shown here is derived from an EMBL/GenBank/DDBJ whole genome shotgun (WGS) entry which is preliminary data.</text>
</comment>
<proteinExistence type="predicted"/>
<dbReference type="AlphaFoldDB" id="A0AAV9Y3A0"/>